<proteinExistence type="predicted"/>
<dbReference type="GeneID" id="43131687"/>
<protein>
    <submittedName>
        <fullName evidence="1">Uncharacterized protein</fullName>
    </submittedName>
</protein>
<sequence length="47" mass="5529">MSIASNVIEENNRLTLARSLLREKLTLNNIHYEDSDTIFELIARWPK</sequence>
<name>A0A0U3E7L2_9EURY</name>
<dbReference type="EMBL" id="CP011266">
    <property type="protein sequence ID" value="ALT68248.1"/>
    <property type="molecule type" value="Genomic_DNA"/>
</dbReference>
<reference evidence="1 2" key="1">
    <citation type="submission" date="2015-04" db="EMBL/GenBank/DDBJ databases">
        <title>The complete genome sequence of the rumen methanogen Methanobrevibacter millerae SM9.</title>
        <authorList>
            <person name="Leahy S.C."/>
            <person name="Kelly W.J."/>
            <person name="Pacheco D.M."/>
            <person name="Li D."/>
            <person name="Altermann E."/>
            <person name="Attwood G.T."/>
        </authorList>
    </citation>
    <scope>NUCLEOTIDE SEQUENCE [LARGE SCALE GENOMIC DNA]</scope>
    <source>
        <strain evidence="1 2">SM9</strain>
    </source>
</reference>
<dbReference type="Proteomes" id="UP000067738">
    <property type="component" value="Chromosome"/>
</dbReference>
<evidence type="ECO:0000313" key="2">
    <source>
        <dbReference type="Proteomes" id="UP000067738"/>
    </source>
</evidence>
<keyword evidence="2" id="KW-1185">Reference proteome</keyword>
<dbReference type="KEGG" id="mmil:sm9_0446"/>
<gene>
    <name evidence="1" type="ORF">sm9_0446</name>
</gene>
<dbReference type="AlphaFoldDB" id="A0A0U3E7L2"/>
<dbReference type="RefSeq" id="WP_157064642.1">
    <property type="nucleotide sequence ID" value="NZ_CP011266.1"/>
</dbReference>
<evidence type="ECO:0000313" key="1">
    <source>
        <dbReference type="EMBL" id="ALT68248.1"/>
    </source>
</evidence>
<accession>A0A0U3E7L2</accession>
<organism evidence="1 2">
    <name type="scientific">Methanobrevibacter millerae</name>
    <dbReference type="NCBI Taxonomy" id="230361"/>
    <lineage>
        <taxon>Archaea</taxon>
        <taxon>Methanobacteriati</taxon>
        <taxon>Methanobacteriota</taxon>
        <taxon>Methanomada group</taxon>
        <taxon>Methanobacteria</taxon>
        <taxon>Methanobacteriales</taxon>
        <taxon>Methanobacteriaceae</taxon>
        <taxon>Methanobrevibacter</taxon>
    </lineage>
</organism>
<dbReference type="PATRIC" id="fig|230361.4.peg.460"/>